<dbReference type="AlphaFoldDB" id="A0A026WDG3"/>
<reference evidence="2 3" key="1">
    <citation type="journal article" date="2014" name="Curr. Biol.">
        <title>The genome of the clonal raider ant Cerapachys biroi.</title>
        <authorList>
            <person name="Oxley P.R."/>
            <person name="Ji L."/>
            <person name="Fetter-Pruneda I."/>
            <person name="McKenzie S.K."/>
            <person name="Li C."/>
            <person name="Hu H."/>
            <person name="Zhang G."/>
            <person name="Kronauer D.J."/>
        </authorList>
    </citation>
    <scope>NUCLEOTIDE SEQUENCE [LARGE SCALE GENOMIC DNA]</scope>
</reference>
<name>A0A026WDG3_OOCBI</name>
<accession>A0A026WDG3</accession>
<protein>
    <submittedName>
        <fullName evidence="2">Uncharacterized protein</fullName>
    </submittedName>
</protein>
<evidence type="ECO:0000313" key="2">
    <source>
        <dbReference type="EMBL" id="EZA54100.1"/>
    </source>
</evidence>
<dbReference type="OrthoDB" id="6112914at2759"/>
<proteinExistence type="predicted"/>
<organism evidence="2 3">
    <name type="scientific">Ooceraea biroi</name>
    <name type="common">Clonal raider ant</name>
    <name type="synonym">Cerapachys biroi</name>
    <dbReference type="NCBI Taxonomy" id="2015173"/>
    <lineage>
        <taxon>Eukaryota</taxon>
        <taxon>Metazoa</taxon>
        <taxon>Ecdysozoa</taxon>
        <taxon>Arthropoda</taxon>
        <taxon>Hexapoda</taxon>
        <taxon>Insecta</taxon>
        <taxon>Pterygota</taxon>
        <taxon>Neoptera</taxon>
        <taxon>Endopterygota</taxon>
        <taxon>Hymenoptera</taxon>
        <taxon>Apocrita</taxon>
        <taxon>Aculeata</taxon>
        <taxon>Formicoidea</taxon>
        <taxon>Formicidae</taxon>
        <taxon>Dorylinae</taxon>
        <taxon>Ooceraea</taxon>
    </lineage>
</organism>
<sequence length="61" mass="7108">MGIGISSRTKGPKQDAKPSKQVPNYEDDELILLKRTIARDPEMFILNNLMMCIQFFENYEE</sequence>
<feature type="region of interest" description="Disordered" evidence="1">
    <location>
        <begin position="1"/>
        <end position="22"/>
    </location>
</feature>
<gene>
    <name evidence="2" type="ORF">X777_05949</name>
</gene>
<dbReference type="EMBL" id="KK107260">
    <property type="protein sequence ID" value="EZA54100.1"/>
    <property type="molecule type" value="Genomic_DNA"/>
</dbReference>
<dbReference type="Proteomes" id="UP000053097">
    <property type="component" value="Unassembled WGS sequence"/>
</dbReference>
<keyword evidence="3" id="KW-1185">Reference proteome</keyword>
<evidence type="ECO:0000256" key="1">
    <source>
        <dbReference type="SAM" id="MobiDB-lite"/>
    </source>
</evidence>
<evidence type="ECO:0000313" key="3">
    <source>
        <dbReference type="Proteomes" id="UP000053097"/>
    </source>
</evidence>